<dbReference type="Pfam" id="PF00291">
    <property type="entry name" value="PALP"/>
    <property type="match status" value="1"/>
</dbReference>
<dbReference type="SUPFAM" id="SSF53686">
    <property type="entry name" value="Tryptophan synthase beta subunit-like PLP-dependent enzymes"/>
    <property type="match status" value="1"/>
</dbReference>
<dbReference type="GO" id="GO:0003824">
    <property type="term" value="F:catalytic activity"/>
    <property type="evidence" value="ECO:0007669"/>
    <property type="project" value="UniProtKB-ARBA"/>
</dbReference>
<dbReference type="Proteomes" id="UP000070544">
    <property type="component" value="Unassembled WGS sequence"/>
</dbReference>
<dbReference type="GO" id="GO:0030170">
    <property type="term" value="F:pyridoxal phosphate binding"/>
    <property type="evidence" value="ECO:0007669"/>
    <property type="project" value="InterPro"/>
</dbReference>
<dbReference type="Gene3D" id="3.40.50.1100">
    <property type="match status" value="2"/>
</dbReference>
<evidence type="ECO:0000259" key="4">
    <source>
        <dbReference type="Pfam" id="PF00291"/>
    </source>
</evidence>
<feature type="domain" description="Tryptophan synthase beta chain-like PALP" evidence="4">
    <location>
        <begin position="73"/>
        <end position="122"/>
    </location>
</feature>
<keyword evidence="2" id="KW-0663">Pyridoxal phosphate</keyword>
<comment type="cofactor">
    <cofactor evidence="1">
        <name>pyridoxal 5'-phosphate</name>
        <dbReference type="ChEBI" id="CHEBI:597326"/>
    </cofactor>
</comment>
<dbReference type="GO" id="GO:0006520">
    <property type="term" value="P:amino acid metabolic process"/>
    <property type="evidence" value="ECO:0007669"/>
    <property type="project" value="InterPro"/>
</dbReference>
<sequence length="136" mass="15243">MAPAQPPPTPAHIHAAVVAAFPAVSPRVLKTPLERHLGLSHWANALLRQAWERSHATAGKSVDHIRELWTDLSVWIKWESEQRTGAFKIRGATNKILHEVERARREGRPFPRFVTSSTGNHGEDSSSVVSPRPKRR</sequence>
<evidence type="ECO:0000313" key="6">
    <source>
        <dbReference type="Proteomes" id="UP000070544"/>
    </source>
</evidence>
<organism evidence="5 6">
    <name type="scientific">Gonapodya prolifera (strain JEL478)</name>
    <name type="common">Monoblepharis prolifera</name>
    <dbReference type="NCBI Taxonomy" id="1344416"/>
    <lineage>
        <taxon>Eukaryota</taxon>
        <taxon>Fungi</taxon>
        <taxon>Fungi incertae sedis</taxon>
        <taxon>Chytridiomycota</taxon>
        <taxon>Chytridiomycota incertae sedis</taxon>
        <taxon>Monoblepharidomycetes</taxon>
        <taxon>Monoblepharidales</taxon>
        <taxon>Gonapodyaceae</taxon>
        <taxon>Gonapodya</taxon>
    </lineage>
</organism>
<feature type="region of interest" description="Disordered" evidence="3">
    <location>
        <begin position="107"/>
        <end position="136"/>
    </location>
</feature>
<evidence type="ECO:0000256" key="1">
    <source>
        <dbReference type="ARBA" id="ARBA00001933"/>
    </source>
</evidence>
<dbReference type="EMBL" id="KQ965737">
    <property type="protein sequence ID" value="KXS19978.1"/>
    <property type="molecule type" value="Genomic_DNA"/>
</dbReference>
<reference evidence="5 6" key="1">
    <citation type="journal article" date="2015" name="Genome Biol. Evol.">
        <title>Phylogenomic analyses indicate that early fungi evolved digesting cell walls of algal ancestors of land plants.</title>
        <authorList>
            <person name="Chang Y."/>
            <person name="Wang S."/>
            <person name="Sekimoto S."/>
            <person name="Aerts A.L."/>
            <person name="Choi C."/>
            <person name="Clum A."/>
            <person name="LaButti K.M."/>
            <person name="Lindquist E.A."/>
            <person name="Yee Ngan C."/>
            <person name="Ohm R.A."/>
            <person name="Salamov A.A."/>
            <person name="Grigoriev I.V."/>
            <person name="Spatafora J.W."/>
            <person name="Berbee M.L."/>
        </authorList>
    </citation>
    <scope>NUCLEOTIDE SEQUENCE [LARGE SCALE GENOMIC DNA]</scope>
    <source>
        <strain evidence="5 6">JEL478</strain>
    </source>
</reference>
<dbReference type="PROSITE" id="PS00165">
    <property type="entry name" value="DEHYDRATASE_SER_THR"/>
    <property type="match status" value="1"/>
</dbReference>
<proteinExistence type="predicted"/>
<evidence type="ECO:0000313" key="5">
    <source>
        <dbReference type="EMBL" id="KXS19978.1"/>
    </source>
</evidence>
<gene>
    <name evidence="5" type="ORF">M427DRAFT_434680</name>
</gene>
<protein>
    <recommendedName>
        <fullName evidence="4">Tryptophan synthase beta chain-like PALP domain-containing protein</fullName>
    </recommendedName>
</protein>
<dbReference type="InterPro" id="IPR000634">
    <property type="entry name" value="Ser/Thr_deHydtase_PyrdxlP-BS"/>
</dbReference>
<keyword evidence="6" id="KW-1185">Reference proteome</keyword>
<name>A0A139ATC3_GONPJ</name>
<dbReference type="OrthoDB" id="4418812at2759"/>
<evidence type="ECO:0000256" key="3">
    <source>
        <dbReference type="SAM" id="MobiDB-lite"/>
    </source>
</evidence>
<dbReference type="AlphaFoldDB" id="A0A139ATC3"/>
<dbReference type="InterPro" id="IPR036052">
    <property type="entry name" value="TrpB-like_PALP_sf"/>
</dbReference>
<evidence type="ECO:0000256" key="2">
    <source>
        <dbReference type="ARBA" id="ARBA00022898"/>
    </source>
</evidence>
<accession>A0A139ATC3</accession>
<dbReference type="InterPro" id="IPR001926">
    <property type="entry name" value="TrpB-like_PALP"/>
</dbReference>